<organism evidence="1 2">
    <name type="scientific">Smallanthus sonchifolius</name>
    <dbReference type="NCBI Taxonomy" id="185202"/>
    <lineage>
        <taxon>Eukaryota</taxon>
        <taxon>Viridiplantae</taxon>
        <taxon>Streptophyta</taxon>
        <taxon>Embryophyta</taxon>
        <taxon>Tracheophyta</taxon>
        <taxon>Spermatophyta</taxon>
        <taxon>Magnoliopsida</taxon>
        <taxon>eudicotyledons</taxon>
        <taxon>Gunneridae</taxon>
        <taxon>Pentapetalae</taxon>
        <taxon>asterids</taxon>
        <taxon>campanulids</taxon>
        <taxon>Asterales</taxon>
        <taxon>Asteraceae</taxon>
        <taxon>Asteroideae</taxon>
        <taxon>Heliantheae alliance</taxon>
        <taxon>Millerieae</taxon>
        <taxon>Smallanthus</taxon>
    </lineage>
</organism>
<evidence type="ECO:0000313" key="1">
    <source>
        <dbReference type="EMBL" id="KAI3819315.1"/>
    </source>
</evidence>
<evidence type="ECO:0000313" key="2">
    <source>
        <dbReference type="Proteomes" id="UP001056120"/>
    </source>
</evidence>
<gene>
    <name evidence="1" type="ORF">L1987_13142</name>
</gene>
<reference evidence="2" key="1">
    <citation type="journal article" date="2022" name="Mol. Ecol. Resour.">
        <title>The genomes of chicory, endive, great burdock and yacon provide insights into Asteraceae palaeo-polyploidization history and plant inulin production.</title>
        <authorList>
            <person name="Fan W."/>
            <person name="Wang S."/>
            <person name="Wang H."/>
            <person name="Wang A."/>
            <person name="Jiang F."/>
            <person name="Liu H."/>
            <person name="Zhao H."/>
            <person name="Xu D."/>
            <person name="Zhang Y."/>
        </authorList>
    </citation>
    <scope>NUCLEOTIDE SEQUENCE [LARGE SCALE GENOMIC DNA]</scope>
    <source>
        <strain evidence="2">cv. Yunnan</strain>
    </source>
</reference>
<proteinExistence type="predicted"/>
<comment type="caution">
    <text evidence="1">The sequence shown here is derived from an EMBL/GenBank/DDBJ whole genome shotgun (WGS) entry which is preliminary data.</text>
</comment>
<keyword evidence="2" id="KW-1185">Reference proteome</keyword>
<reference evidence="1 2" key="2">
    <citation type="journal article" date="2022" name="Mol. Ecol. Resour.">
        <title>The genomes of chicory, endive, great burdock and yacon provide insights into Asteraceae paleo-polyploidization history and plant inulin production.</title>
        <authorList>
            <person name="Fan W."/>
            <person name="Wang S."/>
            <person name="Wang H."/>
            <person name="Wang A."/>
            <person name="Jiang F."/>
            <person name="Liu H."/>
            <person name="Zhao H."/>
            <person name="Xu D."/>
            <person name="Zhang Y."/>
        </authorList>
    </citation>
    <scope>NUCLEOTIDE SEQUENCE [LARGE SCALE GENOMIC DNA]</scope>
    <source>
        <strain evidence="2">cv. Yunnan</strain>
        <tissue evidence="1">Leaves</tissue>
    </source>
</reference>
<dbReference type="Proteomes" id="UP001056120">
    <property type="component" value="Linkage Group LG04"/>
</dbReference>
<protein>
    <submittedName>
        <fullName evidence="1">Uncharacterized protein</fullName>
    </submittedName>
</protein>
<accession>A0ACB9JGA7</accession>
<name>A0ACB9JGA7_9ASTR</name>
<sequence length="457" mass="50225">MALIDSHQSGDERPHPIGHGHGLKLQWKLQGIMYCSWTDYTGYYNWFENLNKEPTEPRWKPGMQGRGNRGGRLNYSHRRISNGGSRTSLAAKENGMSKGADDGPNQSMPQGQKNKETFVGKSSSRVVPDGIAHSSVGSDEKKSEVVPAVEASKGSTVGESVNFENLKVQNDSILFPEMPITLRLSTHLLLGVVRIYSKKVNYLFDDCSEALLKVKQAFRSTAVDLPPEETTAPYHSITLPETFDLDDFELPDNDLEGYYVDQHISSKDQITLQHTIEGAVYSTSKFGLDALYLSDKDPILMPSLDSRLPVGIIRREVGSQQTPVNQIHETPLDTESTAFGSEVGNSSMQGKAPSSHVPLSVSRPSSNYNNRLQQETGPQKCGGIVLLTDFVSVMGGLGKLSSGSKLMKALQKLVPNANKRITDGKAGVFEGGNWDRLITFKLDDLERREKGTPMVSP</sequence>
<dbReference type="EMBL" id="CM042021">
    <property type="protein sequence ID" value="KAI3819315.1"/>
    <property type="molecule type" value="Genomic_DNA"/>
</dbReference>